<proteinExistence type="predicted"/>
<evidence type="ECO:0000313" key="2">
    <source>
        <dbReference type="Proteomes" id="UP001365542"/>
    </source>
</evidence>
<reference evidence="1 2" key="1">
    <citation type="submission" date="2019-10" db="EMBL/GenBank/DDBJ databases">
        <authorList>
            <person name="Palmer J.M."/>
        </authorList>
    </citation>
    <scope>NUCLEOTIDE SEQUENCE [LARGE SCALE GENOMIC DNA]</scope>
    <source>
        <strain evidence="1 2">TWF694</strain>
    </source>
</reference>
<dbReference type="Proteomes" id="UP001365542">
    <property type="component" value="Unassembled WGS sequence"/>
</dbReference>
<gene>
    <name evidence="1" type="ORF">TWF694_011922</name>
</gene>
<protein>
    <submittedName>
        <fullName evidence="1">Uncharacterized protein</fullName>
    </submittedName>
</protein>
<dbReference type="AlphaFoldDB" id="A0AAV9XNB3"/>
<organism evidence="1 2">
    <name type="scientific">Orbilia ellipsospora</name>
    <dbReference type="NCBI Taxonomy" id="2528407"/>
    <lineage>
        <taxon>Eukaryota</taxon>
        <taxon>Fungi</taxon>
        <taxon>Dikarya</taxon>
        <taxon>Ascomycota</taxon>
        <taxon>Pezizomycotina</taxon>
        <taxon>Orbiliomycetes</taxon>
        <taxon>Orbiliales</taxon>
        <taxon>Orbiliaceae</taxon>
        <taxon>Orbilia</taxon>
    </lineage>
</organism>
<evidence type="ECO:0000313" key="1">
    <source>
        <dbReference type="EMBL" id="KAK6543057.1"/>
    </source>
</evidence>
<accession>A0AAV9XNB3</accession>
<name>A0AAV9XNB3_9PEZI</name>
<keyword evidence="2" id="KW-1185">Reference proteome</keyword>
<sequence>MAGENLRNDKKYRIAHHVASVRMHFTRIVVSSPVYDLKIHANPTLTTRQTHLHPLVFQPARGDINPASDIHTWVPTAAVSPQIYQSFLEHEGEKDRDGLAGSMKPRCMTNAKPPICSVTLFESHGESEVIWLSLRVNPSQKWSRFLTSTFWSSRAHGIEEASLA</sequence>
<dbReference type="EMBL" id="JAVHJO010000002">
    <property type="protein sequence ID" value="KAK6543057.1"/>
    <property type="molecule type" value="Genomic_DNA"/>
</dbReference>
<comment type="caution">
    <text evidence="1">The sequence shown here is derived from an EMBL/GenBank/DDBJ whole genome shotgun (WGS) entry which is preliminary data.</text>
</comment>